<feature type="compositionally biased region" description="Polar residues" evidence="1">
    <location>
        <begin position="1250"/>
        <end position="1273"/>
    </location>
</feature>
<feature type="compositionally biased region" description="Low complexity" evidence="1">
    <location>
        <begin position="764"/>
        <end position="774"/>
    </location>
</feature>
<feature type="compositionally biased region" description="Low complexity" evidence="1">
    <location>
        <begin position="804"/>
        <end position="824"/>
    </location>
</feature>
<feature type="compositionally biased region" description="Basic and acidic residues" evidence="1">
    <location>
        <begin position="828"/>
        <end position="839"/>
    </location>
</feature>
<reference evidence="2" key="1">
    <citation type="submission" date="2018-01" db="EMBL/GenBank/DDBJ databases">
        <authorList>
            <person name="Mao J.F."/>
        </authorList>
    </citation>
    <scope>NUCLEOTIDE SEQUENCE</scope>
    <source>
        <strain evidence="2">Huo1</strain>
        <tissue evidence="2">Leaf</tissue>
    </source>
</reference>
<evidence type="ECO:0000313" key="2">
    <source>
        <dbReference type="EMBL" id="KAG6435542.1"/>
    </source>
</evidence>
<feature type="compositionally biased region" description="Basic and acidic residues" evidence="1">
    <location>
        <begin position="17"/>
        <end position="26"/>
    </location>
</feature>
<proteinExistence type="predicted"/>
<feature type="compositionally biased region" description="Polar residues" evidence="1">
    <location>
        <begin position="741"/>
        <end position="763"/>
    </location>
</feature>
<feature type="compositionally biased region" description="Low complexity" evidence="1">
    <location>
        <begin position="1148"/>
        <end position="1157"/>
    </location>
</feature>
<feature type="compositionally biased region" description="Low complexity" evidence="1">
    <location>
        <begin position="1324"/>
        <end position="1342"/>
    </location>
</feature>
<dbReference type="EMBL" id="PNBA02000001">
    <property type="protein sequence ID" value="KAG6435542.1"/>
    <property type="molecule type" value="Genomic_DNA"/>
</dbReference>
<feature type="region of interest" description="Disordered" evidence="1">
    <location>
        <begin position="384"/>
        <end position="420"/>
    </location>
</feature>
<keyword evidence="3" id="KW-1185">Reference proteome</keyword>
<feature type="compositionally biased region" description="Basic and acidic residues" evidence="1">
    <location>
        <begin position="323"/>
        <end position="342"/>
    </location>
</feature>
<feature type="region of interest" description="Disordered" evidence="1">
    <location>
        <begin position="1"/>
        <end position="39"/>
    </location>
</feature>
<dbReference type="PANTHER" id="PTHR34798:SF2">
    <property type="entry name" value="PROTEIN TIME FOR COFFEE"/>
    <property type="match status" value="1"/>
</dbReference>
<dbReference type="Proteomes" id="UP000298416">
    <property type="component" value="Unassembled WGS sequence"/>
</dbReference>
<gene>
    <name evidence="2" type="ORF">SASPL_100416</name>
</gene>
<dbReference type="InterPro" id="IPR039317">
    <property type="entry name" value="TIC"/>
</dbReference>
<feature type="region of interest" description="Disordered" evidence="1">
    <location>
        <begin position="434"/>
        <end position="482"/>
    </location>
</feature>
<feature type="compositionally biased region" description="Polar residues" evidence="1">
    <location>
        <begin position="1223"/>
        <end position="1237"/>
    </location>
</feature>
<feature type="compositionally biased region" description="Polar residues" evidence="1">
    <location>
        <begin position="454"/>
        <end position="478"/>
    </location>
</feature>
<feature type="region of interest" description="Disordered" evidence="1">
    <location>
        <begin position="645"/>
        <end position="670"/>
    </location>
</feature>
<feature type="compositionally biased region" description="Low complexity" evidence="1">
    <location>
        <begin position="1166"/>
        <end position="1177"/>
    </location>
</feature>
<evidence type="ECO:0000313" key="3">
    <source>
        <dbReference type="Proteomes" id="UP000298416"/>
    </source>
</evidence>
<feature type="region of interest" description="Disordered" evidence="1">
    <location>
        <begin position="69"/>
        <end position="157"/>
    </location>
</feature>
<sequence>MLATEERRMRPISTAEIDWRTEKPEELVSSAPMASTAAATEPTALETLQMKMWSCRSQKTFPPISSTAAKVSKAPLEMMSAPVPRKARSASTKRSHDWVSISNNSGGEPIHGSSPARQAATPVPAAPMSPSSSKASMRKKLVSKQTVNNSGPKLKPPNVAVAVAVAAAAAASKPSSSNPEELEIEIAEVLYGLMTQSQAPSSSKKEESREIKRNSSPVSNSPSANNPNLGSNSGPLSAVAPKRKRPRQIPENSSHGARSSPVPAKLDADQTPKSEILSPEKISGSAAENVHEMATNSVDLQRQAAVVPAGSVSEMKPVVEELRESNSVAKEEIKSPKEKESPALRAALSNFTENRKEEKFEIDLMAPPPQAKSSPDKEARIDLRGLPVDQKPVVPATDNSKASRDQANENDRIRTGTDQEIKVLEERESKERNVDLHLNLEKSERDDGDGVTAANKSQSLTPKKLQQLTEKSGHSASSLPLPMSMGNWPGGLAPMRYMAPLQGVVSMEGGGAVAPGHIQPLFSQPRPKRCATHCHIARNIHYLQQFMKMNPFWPGPAGSASLFGSKPCNLNFIPGMELHANVAVRGAQDKAQNAPISVGKEKGSQPASTSDSAQGKQQILIQQALPPVAPSNLLGPTFIFPLSQQQSAAPRPSGTNSPAAGVSSNTCSSGVTNSTSAGAVSFNYPNMPSNETQYLAILQNNGYPFPIPAAAVGGAPNYRATPGQALPLFNGSFYSSQMIHPSQLQHAQPSSIQSQLLQAHQNASQSSGGSSTSQKHLQGQHPRMQTGGSVSSCSGTPSLQNMPSQKSQPSQQQLQQSHSQYAHQSRARHLEGEPSREDSPSMADSRGSRASMNIYGQNFAMPMHPQNFGLMTHPATLAGVGGGAASATSASSNHAEKKGQHGSKPGPESLPASHRFAMSFGTVNGTSGAPGIDMASMAQNHALFHSSSEATRQNMQMMAAQKKNFRISDDGKSAGVDSHATEEERKILTGKAMGVGGGQQSIAFTRSDLTDGHVSSSIQANNVIESSTRSIHAAASGAPRSSRSNAVNVQNAHSIQAQLQQQQNLQLKQRQQQQQQQQHQQQLKQHMAANSGSLQQQLKQHMAANSGSLPQHMTANAVGRQQHFNSSSTMGLKFPSGLSGFPTNLVKSNSSSPSHSPQWKGSGRNPTPQTSSATTATLKNLPQQHSQTQISFGGNQKPSTGSQGQAHPSNNQTASSPMMVGSPTASSVSKGASGSPRTASSASTNNKTSQAPSLSAQPTKNAPSGPNQKSPSILGNLHVASASSGSIQKSSSGSIQKSQMQQQSQQQMPKTMQQQLFFSNPYAQSQSPHSSSKSSTTPGVSGYYMPRRQTDQHQQSLSAPVTSAGGLSLLGGANTNDPATAIAAATANAKGGGLPSQGIIHAPQFTAQAAGNLLPAGFSYAHPVPAAVQVKPTEQKQPAGADDAISLRRDGKLGQALAGRMRRGGVKKGGDGWSSYCPYHSSGKQHADEMVKCFHALESRWGRMINFLVMDKNKFLDVRRLSSFLFWLE</sequence>
<feature type="compositionally biased region" description="Polar residues" evidence="1">
    <location>
        <begin position="1309"/>
        <end position="1323"/>
    </location>
</feature>
<feature type="compositionally biased region" description="Polar residues" evidence="1">
    <location>
        <begin position="1088"/>
        <end position="1102"/>
    </location>
</feature>
<feature type="compositionally biased region" description="Low complexity" evidence="1">
    <location>
        <begin position="1070"/>
        <end position="1085"/>
    </location>
</feature>
<evidence type="ECO:0008006" key="4">
    <source>
        <dbReference type="Google" id="ProtNLM"/>
    </source>
</evidence>
<dbReference type="GO" id="GO:0005634">
    <property type="term" value="C:nucleus"/>
    <property type="evidence" value="ECO:0007669"/>
    <property type="project" value="TreeGrafter"/>
</dbReference>
<feature type="compositionally biased region" description="Low complexity" evidence="1">
    <location>
        <begin position="1238"/>
        <end position="1249"/>
    </location>
</feature>
<feature type="compositionally biased region" description="Basic and acidic residues" evidence="1">
    <location>
        <begin position="401"/>
        <end position="420"/>
    </location>
</feature>
<dbReference type="PANTHER" id="PTHR34798">
    <property type="entry name" value="PROTEIN TIME FOR COFFEE"/>
    <property type="match status" value="1"/>
</dbReference>
<feature type="compositionally biased region" description="Low complexity" evidence="1">
    <location>
        <begin position="119"/>
        <end position="135"/>
    </location>
</feature>
<name>A0A8X9AA93_SALSN</name>
<feature type="region of interest" description="Disordered" evidence="1">
    <location>
        <begin position="880"/>
        <end position="913"/>
    </location>
</feature>
<organism evidence="2">
    <name type="scientific">Salvia splendens</name>
    <name type="common">Scarlet sage</name>
    <dbReference type="NCBI Taxonomy" id="180675"/>
    <lineage>
        <taxon>Eukaryota</taxon>
        <taxon>Viridiplantae</taxon>
        <taxon>Streptophyta</taxon>
        <taxon>Embryophyta</taxon>
        <taxon>Tracheophyta</taxon>
        <taxon>Spermatophyta</taxon>
        <taxon>Magnoliopsida</taxon>
        <taxon>eudicotyledons</taxon>
        <taxon>Gunneridae</taxon>
        <taxon>Pentapetalae</taxon>
        <taxon>asterids</taxon>
        <taxon>lamiids</taxon>
        <taxon>Lamiales</taxon>
        <taxon>Lamiaceae</taxon>
        <taxon>Nepetoideae</taxon>
        <taxon>Mentheae</taxon>
        <taxon>Salviinae</taxon>
        <taxon>Salvia</taxon>
        <taxon>Salvia subgen. Calosphace</taxon>
        <taxon>core Calosphace</taxon>
    </lineage>
</organism>
<feature type="compositionally biased region" description="Polar residues" evidence="1">
    <location>
        <begin position="786"/>
        <end position="803"/>
    </location>
</feature>
<feature type="compositionally biased region" description="Low complexity" evidence="1">
    <location>
        <begin position="1280"/>
        <end position="1308"/>
    </location>
</feature>
<comment type="caution">
    <text evidence="2">The sequence shown here is derived from an EMBL/GenBank/DDBJ whole genome shotgun (WGS) entry which is preliminary data.</text>
</comment>
<dbReference type="GO" id="GO:0042752">
    <property type="term" value="P:regulation of circadian rhythm"/>
    <property type="evidence" value="ECO:0007669"/>
    <property type="project" value="InterPro"/>
</dbReference>
<accession>A0A8X9AA93</accession>
<feature type="region of interest" description="Disordered" evidence="1">
    <location>
        <begin position="1070"/>
        <end position="1102"/>
    </location>
</feature>
<feature type="compositionally biased region" description="Low complexity" evidence="1">
    <location>
        <begin position="214"/>
        <end position="237"/>
    </location>
</feature>
<feature type="region of interest" description="Disordered" evidence="1">
    <location>
        <begin position="1143"/>
        <end position="1345"/>
    </location>
</feature>
<feature type="compositionally biased region" description="Basic and acidic residues" evidence="1">
    <location>
        <begin position="434"/>
        <end position="445"/>
    </location>
</feature>
<protein>
    <recommendedName>
        <fullName evidence="4">Protein TIME FOR COFFEE</fullName>
    </recommendedName>
</protein>
<feature type="compositionally biased region" description="Polar residues" evidence="1">
    <location>
        <begin position="1178"/>
        <end position="1216"/>
    </location>
</feature>
<feature type="compositionally biased region" description="Basic and acidic residues" evidence="1">
    <location>
        <begin position="203"/>
        <end position="213"/>
    </location>
</feature>
<reference evidence="2" key="2">
    <citation type="submission" date="2020-08" db="EMBL/GenBank/DDBJ databases">
        <title>Plant Genome Project.</title>
        <authorList>
            <person name="Zhang R.-G."/>
        </authorList>
    </citation>
    <scope>NUCLEOTIDE SEQUENCE</scope>
    <source>
        <strain evidence="2">Huo1</strain>
        <tissue evidence="2">Leaf</tissue>
    </source>
</reference>
<feature type="region of interest" description="Disordered" evidence="1">
    <location>
        <begin position="196"/>
        <end position="289"/>
    </location>
</feature>
<feature type="region of interest" description="Disordered" evidence="1">
    <location>
        <begin position="323"/>
        <end position="346"/>
    </location>
</feature>
<feature type="region of interest" description="Disordered" evidence="1">
    <location>
        <begin position="593"/>
        <end position="617"/>
    </location>
</feature>
<feature type="compositionally biased region" description="Polar residues" evidence="1">
    <location>
        <begin position="605"/>
        <end position="617"/>
    </location>
</feature>
<feature type="region of interest" description="Disordered" evidence="1">
    <location>
        <begin position="741"/>
        <end position="848"/>
    </location>
</feature>
<feature type="compositionally biased region" description="Low complexity" evidence="1">
    <location>
        <begin position="30"/>
        <end position="39"/>
    </location>
</feature>
<evidence type="ECO:0000256" key="1">
    <source>
        <dbReference type="SAM" id="MobiDB-lite"/>
    </source>
</evidence>